<dbReference type="Proteomes" id="UP000820977">
    <property type="component" value="Unassembled WGS sequence"/>
</dbReference>
<dbReference type="RefSeq" id="WP_172345387.1">
    <property type="nucleotide sequence ID" value="NZ_CASYYZ010000013.1"/>
</dbReference>
<organism evidence="2 3">
    <name type="scientific">Xylanibacter caecicola</name>
    <dbReference type="NCBI Taxonomy" id="2736294"/>
    <lineage>
        <taxon>Bacteria</taxon>
        <taxon>Pseudomonadati</taxon>
        <taxon>Bacteroidota</taxon>
        <taxon>Bacteroidia</taxon>
        <taxon>Bacteroidales</taxon>
        <taxon>Prevotellaceae</taxon>
        <taxon>Xylanibacter</taxon>
    </lineage>
</organism>
<name>A0ABX2B779_9BACT</name>
<reference evidence="2 3" key="1">
    <citation type="submission" date="2020-05" db="EMBL/GenBank/DDBJ databases">
        <title>Distinct polysaccharide utilization as determinants for interspecies competition between intestinal Prevotella spp.</title>
        <authorList>
            <person name="Galvez E.J.C."/>
            <person name="Iljazovic A."/>
            <person name="Strowig T."/>
        </authorList>
    </citation>
    <scope>NUCLEOTIDE SEQUENCE [LARGE SCALE GENOMIC DNA]</scope>
    <source>
        <strain evidence="2 3">PCHR</strain>
    </source>
</reference>
<evidence type="ECO:0000313" key="2">
    <source>
        <dbReference type="EMBL" id="NPE25924.1"/>
    </source>
</evidence>
<sequence>MLLCLFVLWGSVSFAQTTKPVWQQTDPEGGNYLKGRRALAGKGCEVNMLVNTVTVASWANGLDNLVDDDLTNFASFPTGVSIDAGVAPIVSIRDMENHYAGGTVAGFVVASAEGSLLSLDVVKAYAIQFYCDGKEVGTAVPVTEGQSAGALNLSLIKIPGSDDVTSTLSAVAPGEFDEVCLMPAGGVNLELIKNTRVKYAFAGNARQYNLVNAGRGGCSDGSDGIYAFNEDFQTSLKLEVGSSDVANTANFIDADLENNGVTFLKLVAGGGYVEIKAMPEDYVIGSDNNKAPFKAGTVFGFHFAAATDVLNIGGKDIKLCLGKKNGLLNQPEDIWGDGITVSGDILKLSLSGGNSGNIEIRTNQDCYGAKLEEGGVGLGGMNIRYAYIRTPDEVNHRCDMRLSADAHICDSETSYKITGVDVSYEITSQPEGANAQIDAEGNVTGMTVNGSYEVTATSTKDCGCKETVTIHRGMDDISLMPGEDNPLYNVDNEVYELSTETHITDGGLISLDRLSDKENVLNAQTGDYAQYVGGLGLAENVGIVGVKTKDGSAIKEHLPGKTLKRVGFMVETLSDGLGLDALKFFCIRGFKGGKEAFNKPVEETNAVSLDLIGSSKVQKMRYSVAVPDDAGDIDEFQLWKEGVLNLKISKLNIYYAFADDTDNPVSTLGSVTVVSDKTGASLNADRMAEVAVADVACVKRDLTNLIDDDPEFETAFMLAKTVAAGGSIYAVNLGRTYRAKTQVGFVLDDKTYMASIGVGKWIKMVTYLNGQEQESQQDWKVLGVSVIGAGDKRFVTMQPETDFDEVSIEFSGVADALDYVKIYGVFVRDDTDGDGIPDVYDESSCSEDIVLNEEVAEVLNKGRDYDNARLLLHRTFNRGNNIGDNLWSSIVLPVSLTGLQVRNAFGNDTRLAEVKGMEGDLLVFRKIDVPTNDDVAVIKPGVFYIIETVRTPEHEKTEDDGWDTFSDGTQYTSGDVYVINGVDYSAADEVEPTKTYSNTSDTHSVTFAGTYNYKQALPEGIYAFSRGLLWRITNSAKMKGFRFWINETLGSAGAKQMIFRVDGDSGGTTGLTGLTNGDRLLLGPVYDAGGRCVGTAGNLFDLPRGVYVVNGRKILIK</sequence>
<keyword evidence="3" id="KW-1185">Reference proteome</keyword>
<evidence type="ECO:0008006" key="4">
    <source>
        <dbReference type="Google" id="ProtNLM"/>
    </source>
</evidence>
<evidence type="ECO:0000256" key="1">
    <source>
        <dbReference type="SAM" id="SignalP"/>
    </source>
</evidence>
<comment type="caution">
    <text evidence="2">The sequence shown here is derived from an EMBL/GenBank/DDBJ whole genome shotgun (WGS) entry which is preliminary data.</text>
</comment>
<feature type="signal peptide" evidence="1">
    <location>
        <begin position="1"/>
        <end position="15"/>
    </location>
</feature>
<evidence type="ECO:0000313" key="3">
    <source>
        <dbReference type="Proteomes" id="UP000820977"/>
    </source>
</evidence>
<keyword evidence="1" id="KW-0732">Signal</keyword>
<accession>A0ABX2B779</accession>
<proteinExistence type="predicted"/>
<protein>
    <recommendedName>
        <fullName evidence="4">BIG2 domain-containing protein</fullName>
    </recommendedName>
</protein>
<gene>
    <name evidence="2" type="ORF">HPS54_10415</name>
</gene>
<dbReference type="EMBL" id="JABKKJ010000021">
    <property type="protein sequence ID" value="NPE25924.1"/>
    <property type="molecule type" value="Genomic_DNA"/>
</dbReference>
<feature type="chain" id="PRO_5045461303" description="BIG2 domain-containing protein" evidence="1">
    <location>
        <begin position="16"/>
        <end position="1117"/>
    </location>
</feature>